<dbReference type="InParanoid" id="A0A1Y2DNX1"/>
<dbReference type="EMBL" id="MCFJ01000011">
    <property type="protein sequence ID" value="ORY60836.1"/>
    <property type="molecule type" value="Genomic_DNA"/>
</dbReference>
<evidence type="ECO:0000313" key="3">
    <source>
        <dbReference type="Proteomes" id="UP000193689"/>
    </source>
</evidence>
<feature type="compositionally biased region" description="Polar residues" evidence="1">
    <location>
        <begin position="28"/>
        <end position="40"/>
    </location>
</feature>
<protein>
    <submittedName>
        <fullName evidence="2">Uncharacterized protein</fullName>
    </submittedName>
</protein>
<dbReference type="AlphaFoldDB" id="A0A1Y2DNX1"/>
<feature type="region of interest" description="Disordered" evidence="1">
    <location>
        <begin position="22"/>
        <end position="54"/>
    </location>
</feature>
<evidence type="ECO:0000313" key="2">
    <source>
        <dbReference type="EMBL" id="ORY60836.1"/>
    </source>
</evidence>
<name>A0A1Y2DNX1_9PEZI</name>
<comment type="caution">
    <text evidence="2">The sequence shown here is derived from an EMBL/GenBank/DDBJ whole genome shotgun (WGS) entry which is preliminary data.</text>
</comment>
<evidence type="ECO:0000256" key="1">
    <source>
        <dbReference type="SAM" id="MobiDB-lite"/>
    </source>
</evidence>
<keyword evidence="3" id="KW-1185">Reference proteome</keyword>
<feature type="compositionally biased region" description="Basic and acidic residues" evidence="1">
    <location>
        <begin position="221"/>
        <end position="232"/>
    </location>
</feature>
<gene>
    <name evidence="2" type="ORF">BCR38DRAFT_476704</name>
</gene>
<accession>A0A1Y2DNX1</accession>
<proteinExistence type="predicted"/>
<feature type="region of interest" description="Disordered" evidence="1">
    <location>
        <begin position="192"/>
        <end position="250"/>
    </location>
</feature>
<dbReference type="GeneID" id="63779265"/>
<sequence>MESYRMNFHAVASSGTPSWLPYDPVNPHQATQSRPSSSAVYDSIEPDDSGAPAGVAHPTTLPIWNKGPLFDINFNQFAQGAEIQPTACASPPKSARIHLYSKIPAHTSFLGPLHPSNIGLILPPVASPPGLLPSTAWSLPPNHFRTHLFSPVHAGQLLLTSLPPLIYPLGRNSSALARDDYHRACETSAYHRSSRMLAEPARQTVRSTSGSSRAMSASSKRRGDSSLEDEKPRAKRVARNIGEPESSKPWRTTSIMVDCPEKSAASVERTTSCPPLGLPRPQIMGQDVHQTYNTSNTQSLIPMHTYGSNGATGTTKSAPLHLPPPHGHDHIRMRSSEPPYYKIYEPFTMEQRLEAVADWTRYIVMTRNVDASGQWIKRCGLANLLDCLHVVIMTPEAGSYRAKELDEKLPQIKGFLDSMYRFWPWATPKGGNLKVEIVQTA</sequence>
<reference evidence="2 3" key="1">
    <citation type="submission" date="2016-07" db="EMBL/GenBank/DDBJ databases">
        <title>Pervasive Adenine N6-methylation of Active Genes in Fungi.</title>
        <authorList>
            <consortium name="DOE Joint Genome Institute"/>
            <person name="Mondo S.J."/>
            <person name="Dannebaum R.O."/>
            <person name="Kuo R.C."/>
            <person name="Labutti K."/>
            <person name="Haridas S."/>
            <person name="Kuo A."/>
            <person name="Salamov A."/>
            <person name="Ahrendt S.R."/>
            <person name="Lipzen A."/>
            <person name="Sullivan W."/>
            <person name="Andreopoulos W.B."/>
            <person name="Clum A."/>
            <person name="Lindquist E."/>
            <person name="Daum C."/>
            <person name="Ramamoorthy G.K."/>
            <person name="Gryganskyi A."/>
            <person name="Culley D."/>
            <person name="Magnuson J.K."/>
            <person name="James T.Y."/>
            <person name="O'Malley M.A."/>
            <person name="Stajich J.E."/>
            <person name="Spatafora J.W."/>
            <person name="Visel A."/>
            <person name="Grigoriev I.V."/>
        </authorList>
    </citation>
    <scope>NUCLEOTIDE SEQUENCE [LARGE SCALE GENOMIC DNA]</scope>
    <source>
        <strain evidence="2 3">CBS 129021</strain>
    </source>
</reference>
<dbReference type="Proteomes" id="UP000193689">
    <property type="component" value="Unassembled WGS sequence"/>
</dbReference>
<dbReference type="RefSeq" id="XP_040713063.1">
    <property type="nucleotide sequence ID" value="XM_040863053.1"/>
</dbReference>
<organism evidence="2 3">
    <name type="scientific">Pseudomassariella vexata</name>
    <dbReference type="NCBI Taxonomy" id="1141098"/>
    <lineage>
        <taxon>Eukaryota</taxon>
        <taxon>Fungi</taxon>
        <taxon>Dikarya</taxon>
        <taxon>Ascomycota</taxon>
        <taxon>Pezizomycotina</taxon>
        <taxon>Sordariomycetes</taxon>
        <taxon>Xylariomycetidae</taxon>
        <taxon>Amphisphaeriales</taxon>
        <taxon>Pseudomassariaceae</taxon>
        <taxon>Pseudomassariella</taxon>
    </lineage>
</organism>
<feature type="compositionally biased region" description="Low complexity" evidence="1">
    <location>
        <begin position="206"/>
        <end position="218"/>
    </location>
</feature>